<dbReference type="SUPFAM" id="SSF46894">
    <property type="entry name" value="C-terminal effector domain of the bipartite response regulators"/>
    <property type="match status" value="1"/>
</dbReference>
<keyword evidence="2" id="KW-1185">Reference proteome</keyword>
<dbReference type="GO" id="GO:0003677">
    <property type="term" value="F:DNA binding"/>
    <property type="evidence" value="ECO:0007669"/>
    <property type="project" value="InterPro"/>
</dbReference>
<evidence type="ECO:0000313" key="1">
    <source>
        <dbReference type="EMBL" id="GJG58006.1"/>
    </source>
</evidence>
<accession>A0A9R1C8K4</accession>
<dbReference type="GO" id="GO:0006355">
    <property type="term" value="P:regulation of DNA-templated transcription"/>
    <property type="evidence" value="ECO:0007669"/>
    <property type="project" value="InterPro"/>
</dbReference>
<organism evidence="1 2">
    <name type="scientific">Prevotella lacticifex</name>
    <dbReference type="NCBI Taxonomy" id="2854755"/>
    <lineage>
        <taxon>Bacteria</taxon>
        <taxon>Pseudomonadati</taxon>
        <taxon>Bacteroidota</taxon>
        <taxon>Bacteroidia</taxon>
        <taxon>Bacteroidales</taxon>
        <taxon>Prevotellaceae</taxon>
        <taxon>Prevotella</taxon>
    </lineage>
</organism>
<sequence length="114" mass="13250">MSLVAQSDVYGRIRHMLNSPSEKKILTDDDWRELDEQLYEVYPLFHDRLVDLCKLSENEYRVCLLLKTQFSPSQIAVLTCHSKESVSATRRRLYMKAFGKKGAPADWDAIIRSL</sequence>
<dbReference type="EMBL" id="BPUB01000001">
    <property type="protein sequence ID" value="GJG58006.1"/>
    <property type="molecule type" value="Genomic_DNA"/>
</dbReference>
<name>A0A9R1C8K4_9BACT</name>
<comment type="caution">
    <text evidence="1">The sequence shown here is derived from an EMBL/GenBank/DDBJ whole genome shotgun (WGS) entry which is preliminary data.</text>
</comment>
<dbReference type="InterPro" id="IPR016032">
    <property type="entry name" value="Sig_transdc_resp-reg_C-effctor"/>
</dbReference>
<dbReference type="AlphaFoldDB" id="A0A9R1C8K4"/>
<evidence type="ECO:0000313" key="2">
    <source>
        <dbReference type="Proteomes" id="UP000825483"/>
    </source>
</evidence>
<reference evidence="1" key="1">
    <citation type="journal article" date="2022" name="Int. J. Syst. Evol. Microbiol.">
        <title>Prevotella lacticifex sp. nov., isolated from the rumen of cows.</title>
        <authorList>
            <person name="Shinkai T."/>
            <person name="Ikeyama N."/>
            <person name="Kumagai M."/>
            <person name="Ohmori H."/>
            <person name="Sakamoto M."/>
            <person name="Ohkuma M."/>
            <person name="Mitsumori M."/>
        </authorList>
    </citation>
    <scope>NUCLEOTIDE SEQUENCE</scope>
    <source>
        <strain evidence="1">R5076</strain>
    </source>
</reference>
<dbReference type="Proteomes" id="UP000825483">
    <property type="component" value="Unassembled WGS sequence"/>
</dbReference>
<protein>
    <submittedName>
        <fullName evidence="1">Uncharacterized protein</fullName>
    </submittedName>
</protein>
<dbReference type="RefSeq" id="WP_223927137.1">
    <property type="nucleotide sequence ID" value="NZ_BPTV01000004.1"/>
</dbReference>
<proteinExistence type="predicted"/>
<gene>
    <name evidence="1" type="ORF">PRLR5076_08570</name>
</gene>